<feature type="non-terminal residue" evidence="1">
    <location>
        <position position="116"/>
    </location>
</feature>
<name>A0A2N9WV49_9NEIS</name>
<reference evidence="1 2" key="1">
    <citation type="journal article" date="2017" name="MBio">
        <title>Type VI secretion-mediated competition in the bee gut microbiome.</title>
        <authorList>
            <person name="Steele M.I."/>
            <person name="Kwong W.K."/>
            <person name="Powell J.E."/>
            <person name="Whiteley M."/>
            <person name="Moran N.A."/>
        </authorList>
    </citation>
    <scope>NUCLEOTIDE SEQUENCE [LARGE SCALE GENOMIC DNA]</scope>
    <source>
        <strain evidence="1 2">App2-2</strain>
    </source>
</reference>
<dbReference type="RefSeq" id="WP_100113338.1">
    <property type="nucleotide sequence ID" value="NZ_MDVB01000049.1"/>
</dbReference>
<evidence type="ECO:0000313" key="1">
    <source>
        <dbReference type="EMBL" id="PIT16816.1"/>
    </source>
</evidence>
<dbReference type="Proteomes" id="UP000231293">
    <property type="component" value="Unassembled WGS sequence"/>
</dbReference>
<accession>A0A2N9WV49</accession>
<organism evidence="1 2">
    <name type="scientific">Snodgrassella alvi</name>
    <dbReference type="NCBI Taxonomy" id="1196083"/>
    <lineage>
        <taxon>Bacteria</taxon>
        <taxon>Pseudomonadati</taxon>
        <taxon>Pseudomonadota</taxon>
        <taxon>Betaproteobacteria</taxon>
        <taxon>Neisseriales</taxon>
        <taxon>Neisseriaceae</taxon>
        <taxon>Snodgrassella</taxon>
    </lineage>
</organism>
<comment type="caution">
    <text evidence="1">The sequence shown here is derived from an EMBL/GenBank/DDBJ whole genome shotgun (WGS) entry which is preliminary data.</text>
</comment>
<evidence type="ECO:0000313" key="2">
    <source>
        <dbReference type="Proteomes" id="UP000231293"/>
    </source>
</evidence>
<protein>
    <submittedName>
        <fullName evidence="1">Uncharacterized protein</fullName>
    </submittedName>
</protein>
<gene>
    <name evidence="1" type="ORF">BGI32_03775</name>
</gene>
<proteinExistence type="predicted"/>
<sequence>MNNKNLIEIDDYLSVLTNFDFLKLLDVDNALDLRDEPKFDNQWMSVFNSLKMYSFKMDEIKFIDMLREKAFKQSFKIINNSEISSRISDDIEIIAKSFIAREYNNWAITHLWSAYK</sequence>
<dbReference type="AlphaFoldDB" id="A0A2N9WV49"/>
<dbReference type="EMBL" id="MDVB01000049">
    <property type="protein sequence ID" value="PIT16816.1"/>
    <property type="molecule type" value="Genomic_DNA"/>
</dbReference>